<keyword evidence="7" id="KW-1185">Reference proteome</keyword>
<dbReference type="GO" id="GO:0016020">
    <property type="term" value="C:membrane"/>
    <property type="evidence" value="ECO:0007669"/>
    <property type="project" value="UniProtKB-SubCell"/>
</dbReference>
<evidence type="ECO:0000256" key="2">
    <source>
        <dbReference type="ARBA" id="ARBA00022692"/>
    </source>
</evidence>
<feature type="transmembrane region" description="Helical" evidence="5">
    <location>
        <begin position="12"/>
        <end position="34"/>
    </location>
</feature>
<dbReference type="AlphaFoldDB" id="M0M5V8"/>
<keyword evidence="4 5" id="KW-0472">Membrane</keyword>
<dbReference type="PATRIC" id="fig|1132509.6.peg.783"/>
<feature type="transmembrane region" description="Helical" evidence="5">
    <location>
        <begin position="81"/>
        <end position="98"/>
    </location>
</feature>
<reference evidence="6 7" key="1">
    <citation type="journal article" date="2014" name="PLoS Genet.">
        <title>Phylogenetically driven sequencing of extremely halophilic archaea reveals strategies for static and dynamic osmo-response.</title>
        <authorList>
            <person name="Becker E.A."/>
            <person name="Seitzer P.M."/>
            <person name="Tritt A."/>
            <person name="Larsen D."/>
            <person name="Krusor M."/>
            <person name="Yao A.I."/>
            <person name="Wu D."/>
            <person name="Madern D."/>
            <person name="Eisen J.A."/>
            <person name="Darling A.E."/>
            <person name="Facciotti M.T."/>
        </authorList>
    </citation>
    <scope>NUCLEOTIDE SEQUENCE [LARGE SCALE GENOMIC DNA]</scope>
    <source>
        <strain evidence="6 7">100A6</strain>
    </source>
</reference>
<dbReference type="eggNOG" id="arCOG03070">
    <property type="taxonomic scope" value="Archaea"/>
</dbReference>
<dbReference type="Proteomes" id="UP000011566">
    <property type="component" value="Unassembled WGS sequence"/>
</dbReference>
<organism evidence="6 7">
    <name type="scientific">Halococcus hamelinensis 100A6</name>
    <dbReference type="NCBI Taxonomy" id="1132509"/>
    <lineage>
        <taxon>Archaea</taxon>
        <taxon>Methanobacteriati</taxon>
        <taxon>Methanobacteriota</taxon>
        <taxon>Stenosarchaea group</taxon>
        <taxon>Halobacteria</taxon>
        <taxon>Halobacteriales</taxon>
        <taxon>Halococcaceae</taxon>
        <taxon>Halococcus</taxon>
    </lineage>
</organism>
<keyword evidence="3 5" id="KW-1133">Transmembrane helix</keyword>
<evidence type="ECO:0000313" key="6">
    <source>
        <dbReference type="EMBL" id="EMA40793.1"/>
    </source>
</evidence>
<keyword evidence="2 5" id="KW-0812">Transmembrane</keyword>
<dbReference type="RefSeq" id="WP_007690882.1">
    <property type="nucleotide sequence ID" value="NZ_AJRK01000374.1"/>
</dbReference>
<accession>M0M5V8</accession>
<comment type="subcellular location">
    <subcellularLocation>
        <location evidence="1">Membrane</location>
        <topology evidence="1">Multi-pass membrane protein</topology>
    </subcellularLocation>
</comment>
<dbReference type="EMBL" id="AOMB01000009">
    <property type="protein sequence ID" value="EMA40793.1"/>
    <property type="molecule type" value="Genomic_DNA"/>
</dbReference>
<dbReference type="Pfam" id="PF07681">
    <property type="entry name" value="DoxX"/>
    <property type="match status" value="1"/>
</dbReference>
<evidence type="ECO:0000256" key="1">
    <source>
        <dbReference type="ARBA" id="ARBA00004141"/>
    </source>
</evidence>
<comment type="caution">
    <text evidence="6">The sequence shown here is derived from an EMBL/GenBank/DDBJ whole genome shotgun (WGS) entry which is preliminary data.</text>
</comment>
<evidence type="ECO:0000256" key="5">
    <source>
        <dbReference type="SAM" id="Phobius"/>
    </source>
</evidence>
<proteinExistence type="predicted"/>
<gene>
    <name evidence="6" type="ORF">C447_03326</name>
</gene>
<dbReference type="OrthoDB" id="340328at2157"/>
<evidence type="ECO:0000256" key="4">
    <source>
        <dbReference type="ARBA" id="ARBA00023136"/>
    </source>
</evidence>
<evidence type="ECO:0000313" key="7">
    <source>
        <dbReference type="Proteomes" id="UP000011566"/>
    </source>
</evidence>
<evidence type="ECO:0000256" key="3">
    <source>
        <dbReference type="ARBA" id="ARBA00022989"/>
    </source>
</evidence>
<protein>
    <submittedName>
        <fullName evidence="6">Terminal quinol oxidase subunit</fullName>
    </submittedName>
</protein>
<dbReference type="InterPro" id="IPR032808">
    <property type="entry name" value="DoxX"/>
</dbReference>
<name>M0M5V8_9EURY</name>
<sequence length="145" mass="14622">MSLLQTGVFDAAGAGVLFLVARVVFGGVLAYMGIGHLTNADGLTPYAESKGIPAAGVLVPFSGGQLVLGGLALILGVFPTLGAGALLVFLVVSAVTMHDYWAAPDDQRGSELTAFQKNAALAGGALAFLALSGVEWPYALGIGLF</sequence>
<feature type="transmembrane region" description="Helical" evidence="5">
    <location>
        <begin position="119"/>
        <end position="139"/>
    </location>
</feature>